<evidence type="ECO:0000313" key="3">
    <source>
        <dbReference type="Proteomes" id="UP000177947"/>
    </source>
</evidence>
<gene>
    <name evidence="2" type="ORF">A2907_01715</name>
</gene>
<organism evidence="2 3">
    <name type="scientific">Candidatus Azambacteria bacterium RIFCSPLOWO2_01_FULL_37_9</name>
    <dbReference type="NCBI Taxonomy" id="1797297"/>
    <lineage>
        <taxon>Bacteria</taxon>
        <taxon>Candidatus Azamiibacteriota</taxon>
    </lineage>
</organism>
<dbReference type="AlphaFoldDB" id="A0A1F5C963"/>
<feature type="region of interest" description="Disordered" evidence="1">
    <location>
        <begin position="42"/>
        <end position="79"/>
    </location>
</feature>
<proteinExistence type="predicted"/>
<feature type="compositionally biased region" description="Acidic residues" evidence="1">
    <location>
        <begin position="61"/>
        <end position="79"/>
    </location>
</feature>
<evidence type="ECO:0000313" key="2">
    <source>
        <dbReference type="EMBL" id="OGD39400.1"/>
    </source>
</evidence>
<dbReference type="EMBL" id="MEYQ01000008">
    <property type="protein sequence ID" value="OGD39400.1"/>
    <property type="molecule type" value="Genomic_DNA"/>
</dbReference>
<name>A0A1F5C963_9BACT</name>
<reference evidence="2 3" key="1">
    <citation type="journal article" date="2016" name="Nat. Commun.">
        <title>Thousands of microbial genomes shed light on interconnected biogeochemical processes in an aquifer system.</title>
        <authorList>
            <person name="Anantharaman K."/>
            <person name="Brown C.T."/>
            <person name="Hug L.A."/>
            <person name="Sharon I."/>
            <person name="Castelle C.J."/>
            <person name="Probst A.J."/>
            <person name="Thomas B.C."/>
            <person name="Singh A."/>
            <person name="Wilkins M.J."/>
            <person name="Karaoz U."/>
            <person name="Brodie E.L."/>
            <person name="Williams K.H."/>
            <person name="Hubbard S.S."/>
            <person name="Banfield J.F."/>
        </authorList>
    </citation>
    <scope>NUCLEOTIDE SEQUENCE [LARGE SCALE GENOMIC DNA]</scope>
</reference>
<sequence length="79" mass="9485">MSFDIEKRFRFVSSDDIDVKEEDYQANDEIIIEEDTETKKIKERKEAVSEDLEESKNNFDNLDDNNKEEEDDDEEEDDE</sequence>
<accession>A0A1F5C963</accession>
<protein>
    <submittedName>
        <fullName evidence="2">Uncharacterized protein</fullName>
    </submittedName>
</protein>
<dbReference type="Proteomes" id="UP000177947">
    <property type="component" value="Unassembled WGS sequence"/>
</dbReference>
<evidence type="ECO:0000256" key="1">
    <source>
        <dbReference type="SAM" id="MobiDB-lite"/>
    </source>
</evidence>
<comment type="caution">
    <text evidence="2">The sequence shown here is derived from an EMBL/GenBank/DDBJ whole genome shotgun (WGS) entry which is preliminary data.</text>
</comment>